<evidence type="ECO:0000313" key="1">
    <source>
        <dbReference type="EMBL" id="THC93304.1"/>
    </source>
</evidence>
<name>A0A4V3UP14_9EURO</name>
<comment type="caution">
    <text evidence="1">The sequence shown here is derived from an EMBL/GenBank/DDBJ whole genome shotgun (WGS) entry which is preliminary data.</text>
</comment>
<accession>A0A4V3UP14</accession>
<dbReference type="Proteomes" id="UP000308092">
    <property type="component" value="Unassembled WGS sequence"/>
</dbReference>
<dbReference type="EMBL" id="SOSA01000273">
    <property type="protein sequence ID" value="THC93304.1"/>
    <property type="molecule type" value="Genomic_DNA"/>
</dbReference>
<protein>
    <submittedName>
        <fullName evidence="1">Uncharacterized protein</fullName>
    </submittedName>
</protein>
<sequence>MYQFLYTTGIGPYKYPVIDIKEM</sequence>
<gene>
    <name evidence="1" type="ORF">EYZ11_007229</name>
</gene>
<proteinExistence type="predicted"/>
<evidence type="ECO:0000313" key="2">
    <source>
        <dbReference type="Proteomes" id="UP000308092"/>
    </source>
</evidence>
<organism evidence="1 2">
    <name type="scientific">Aspergillus tanneri</name>
    <dbReference type="NCBI Taxonomy" id="1220188"/>
    <lineage>
        <taxon>Eukaryota</taxon>
        <taxon>Fungi</taxon>
        <taxon>Dikarya</taxon>
        <taxon>Ascomycota</taxon>
        <taxon>Pezizomycotina</taxon>
        <taxon>Eurotiomycetes</taxon>
        <taxon>Eurotiomycetidae</taxon>
        <taxon>Eurotiales</taxon>
        <taxon>Aspergillaceae</taxon>
        <taxon>Aspergillus</taxon>
        <taxon>Aspergillus subgen. Circumdati</taxon>
    </lineage>
</organism>
<dbReference type="AlphaFoldDB" id="A0A4V3UP14"/>
<dbReference type="VEuPathDB" id="FungiDB:EYZ11_007229"/>
<keyword evidence="2" id="KW-1185">Reference proteome</keyword>
<reference evidence="1 2" key="1">
    <citation type="submission" date="2019-03" db="EMBL/GenBank/DDBJ databases">
        <title>The genome sequence of a newly discovered highly antifungal drug resistant Aspergillus species, Aspergillus tanneri NIH 1004.</title>
        <authorList>
            <person name="Mounaud S."/>
            <person name="Singh I."/>
            <person name="Joardar V."/>
            <person name="Pakala S."/>
            <person name="Pakala S."/>
            <person name="Venepally P."/>
            <person name="Hoover J."/>
            <person name="Nierman W."/>
            <person name="Chung J."/>
            <person name="Losada L."/>
        </authorList>
    </citation>
    <scope>NUCLEOTIDE SEQUENCE [LARGE SCALE GENOMIC DNA]</scope>
    <source>
        <strain evidence="1 2">NIH1004</strain>
    </source>
</reference>